<dbReference type="InterPro" id="IPR041492">
    <property type="entry name" value="HAD_2"/>
</dbReference>
<dbReference type="SUPFAM" id="SSF56784">
    <property type="entry name" value="HAD-like"/>
    <property type="match status" value="1"/>
</dbReference>
<name>A0A4P7XDM5_9ALTE</name>
<dbReference type="Proteomes" id="UP000298049">
    <property type="component" value="Chromosome"/>
</dbReference>
<dbReference type="InterPro" id="IPR006439">
    <property type="entry name" value="HAD-SF_hydro_IA"/>
</dbReference>
<gene>
    <name evidence="1" type="ORF">soil367_01345</name>
</gene>
<dbReference type="InterPro" id="IPR036412">
    <property type="entry name" value="HAD-like_sf"/>
</dbReference>
<dbReference type="NCBIfam" id="TIGR01509">
    <property type="entry name" value="HAD-SF-IA-v3"/>
    <property type="match status" value="1"/>
</dbReference>
<dbReference type="KEGG" id="hmi:soil367_01345"/>
<evidence type="ECO:0000313" key="1">
    <source>
        <dbReference type="EMBL" id="QCF24705.1"/>
    </source>
</evidence>
<evidence type="ECO:0000313" key="2">
    <source>
        <dbReference type="Proteomes" id="UP000298049"/>
    </source>
</evidence>
<keyword evidence="2" id="KW-1185">Reference proteome</keyword>
<dbReference type="InterPro" id="IPR023214">
    <property type="entry name" value="HAD_sf"/>
</dbReference>
<dbReference type="GO" id="GO:0006281">
    <property type="term" value="P:DNA repair"/>
    <property type="evidence" value="ECO:0007669"/>
    <property type="project" value="TreeGrafter"/>
</dbReference>
<protein>
    <submittedName>
        <fullName evidence="1">GMP/IMP nucleotidase</fullName>
    </submittedName>
</protein>
<dbReference type="SFLD" id="SFLDG01129">
    <property type="entry name" value="C1.5:_HAD__Beta-PGM__Phosphata"/>
    <property type="match status" value="1"/>
</dbReference>
<sequence length="221" mass="25382">MVNWAQIKTVLLDMDGTLLDLHFDSHFWLVHLPRRYAEIHGMEPVSAREDIMRLIGAEKGTLNWYCLDHWSQRLDVDIRKLKEEVRERIAFRPHVPAFLKQLRAQGRRLVIVTNAHHGSLSLKLESVDLEPLVDRIYSTHSFGKPKEDPSFWADLQKIEPFGLSDTLLIDDSLPVLDSARRFGLEHLLAVLAPDSKESPRTAPGFPGVQHFDEVWPGEALR</sequence>
<dbReference type="GO" id="GO:0008967">
    <property type="term" value="F:phosphoglycolate phosphatase activity"/>
    <property type="evidence" value="ECO:0007669"/>
    <property type="project" value="TreeGrafter"/>
</dbReference>
<dbReference type="EMBL" id="CP031093">
    <property type="protein sequence ID" value="QCF24705.1"/>
    <property type="molecule type" value="Genomic_DNA"/>
</dbReference>
<dbReference type="InterPro" id="IPR050155">
    <property type="entry name" value="HAD-like_hydrolase_sf"/>
</dbReference>
<reference evidence="1 2" key="1">
    <citation type="submission" date="2018-07" db="EMBL/GenBank/DDBJ databases">
        <title>Marsedoiliclastica nanhaica gen. nov. sp. nov., a novel marine hydrocarbonoclastic bacterium isolated from an in-situ enriched hydrocarbon-degrading consortium in deep-sea sediment.</title>
        <authorList>
            <person name="Dong C."/>
            <person name="Ma T."/>
            <person name="Liu R."/>
            <person name="Shao Z."/>
        </authorList>
    </citation>
    <scope>NUCLEOTIDE SEQUENCE [LARGE SCALE GENOMIC DNA]</scope>
    <source>
        <strain evidence="2">soil36-7</strain>
    </source>
</reference>
<organism evidence="1 2">
    <name type="scientific">Hydrocarboniclastica marina</name>
    <dbReference type="NCBI Taxonomy" id="2259620"/>
    <lineage>
        <taxon>Bacteria</taxon>
        <taxon>Pseudomonadati</taxon>
        <taxon>Pseudomonadota</taxon>
        <taxon>Gammaproteobacteria</taxon>
        <taxon>Alteromonadales</taxon>
        <taxon>Alteromonadaceae</taxon>
        <taxon>Hydrocarboniclastica</taxon>
    </lineage>
</organism>
<dbReference type="PANTHER" id="PTHR43434:SF3">
    <property type="entry name" value="GMP_IMP NUCLEOTIDASE YRFG"/>
    <property type="match status" value="1"/>
</dbReference>
<dbReference type="PANTHER" id="PTHR43434">
    <property type="entry name" value="PHOSPHOGLYCOLATE PHOSPHATASE"/>
    <property type="match status" value="1"/>
</dbReference>
<dbReference type="SFLD" id="SFLDS00003">
    <property type="entry name" value="Haloacid_Dehalogenase"/>
    <property type="match status" value="1"/>
</dbReference>
<dbReference type="OrthoDB" id="9773910at2"/>
<dbReference type="NCBIfam" id="NF011564">
    <property type="entry name" value="PRK14988.1"/>
    <property type="match status" value="1"/>
</dbReference>
<dbReference type="Gene3D" id="3.40.50.1000">
    <property type="entry name" value="HAD superfamily/HAD-like"/>
    <property type="match status" value="1"/>
</dbReference>
<accession>A0A4P7XDM5</accession>
<dbReference type="AlphaFoldDB" id="A0A4P7XDM5"/>
<dbReference type="RefSeq" id="WP_136546175.1">
    <property type="nucleotide sequence ID" value="NZ_CP031093.1"/>
</dbReference>
<dbReference type="GO" id="GO:0005829">
    <property type="term" value="C:cytosol"/>
    <property type="evidence" value="ECO:0007669"/>
    <property type="project" value="TreeGrafter"/>
</dbReference>
<proteinExistence type="predicted"/>
<dbReference type="Pfam" id="PF13419">
    <property type="entry name" value="HAD_2"/>
    <property type="match status" value="1"/>
</dbReference>
<dbReference type="CDD" id="cd01427">
    <property type="entry name" value="HAD_like"/>
    <property type="match status" value="1"/>
</dbReference>